<keyword evidence="2" id="KW-0472">Membrane</keyword>
<reference evidence="3 4" key="1">
    <citation type="submission" date="2014-12" db="EMBL/GenBank/DDBJ databases">
        <authorList>
            <person name="Neuveglise Cecile"/>
        </authorList>
    </citation>
    <scope>NUCLEOTIDE SEQUENCE [LARGE SCALE GENOMIC DNA]</scope>
    <source>
        <strain evidence="3 4">CBS 12615</strain>
    </source>
</reference>
<dbReference type="HOGENOM" id="CLU_117796_0_1_1"/>
<feature type="region of interest" description="Disordered" evidence="1">
    <location>
        <begin position="163"/>
        <end position="182"/>
    </location>
</feature>
<dbReference type="OrthoDB" id="5299849at2759"/>
<feature type="transmembrane region" description="Helical" evidence="2">
    <location>
        <begin position="115"/>
        <end position="134"/>
    </location>
</feature>
<evidence type="ECO:0000256" key="2">
    <source>
        <dbReference type="SAM" id="Phobius"/>
    </source>
</evidence>
<feature type="transmembrane region" description="Helical" evidence="2">
    <location>
        <begin position="51"/>
        <end position="70"/>
    </location>
</feature>
<proteinExistence type="predicted"/>
<protein>
    <submittedName>
        <fullName evidence="3">LALA0S01e18206g1_1</fullName>
    </submittedName>
</protein>
<dbReference type="GeneID" id="34684161"/>
<sequence>MGVLSSVNITFFRVGYLSFLAFACLKDVNLILSNASFLMFTKAMNLPALVIPSYSAQLGLFAVVFSLLALQDFIPLIERNTMYFESVVSLRLFFFFALTTYAYCVPGNLFLHNNAVVIYGGCEIWMNFLIFTALRDEKNERFKEANRVTLDDEPEVLEPLTELEGAEADARAEDSSNSSDEE</sequence>
<dbReference type="Proteomes" id="UP000054304">
    <property type="component" value="Unassembled WGS sequence"/>
</dbReference>
<name>A0A0C7N2H0_9SACH</name>
<organism evidence="3 4">
    <name type="scientific">Lachancea lanzarotensis</name>
    <dbReference type="NCBI Taxonomy" id="1245769"/>
    <lineage>
        <taxon>Eukaryota</taxon>
        <taxon>Fungi</taxon>
        <taxon>Dikarya</taxon>
        <taxon>Ascomycota</taxon>
        <taxon>Saccharomycotina</taxon>
        <taxon>Saccharomycetes</taxon>
        <taxon>Saccharomycetales</taxon>
        <taxon>Saccharomycetaceae</taxon>
        <taxon>Lachancea</taxon>
    </lineage>
</organism>
<evidence type="ECO:0000313" key="3">
    <source>
        <dbReference type="EMBL" id="CEP60755.1"/>
    </source>
</evidence>
<keyword evidence="4" id="KW-1185">Reference proteome</keyword>
<dbReference type="EMBL" id="LN736360">
    <property type="protein sequence ID" value="CEP60755.1"/>
    <property type="molecule type" value="Genomic_DNA"/>
</dbReference>
<evidence type="ECO:0000313" key="4">
    <source>
        <dbReference type="Proteomes" id="UP000054304"/>
    </source>
</evidence>
<dbReference type="RefSeq" id="XP_022626996.1">
    <property type="nucleotide sequence ID" value="XM_022774951.1"/>
</dbReference>
<keyword evidence="2" id="KW-0812">Transmembrane</keyword>
<gene>
    <name evidence="3" type="ORF">LALA0_S01e18206g</name>
</gene>
<dbReference type="InterPro" id="IPR018815">
    <property type="entry name" value="Incr_loss_mito_DNA_1"/>
</dbReference>
<feature type="transmembrane region" description="Helical" evidence="2">
    <location>
        <begin position="12"/>
        <end position="31"/>
    </location>
</feature>
<dbReference type="PANTHER" id="PTHR28029:SF1">
    <property type="entry name" value="PROTEIN ILM1"/>
    <property type="match status" value="1"/>
</dbReference>
<evidence type="ECO:0000256" key="1">
    <source>
        <dbReference type="SAM" id="MobiDB-lite"/>
    </source>
</evidence>
<accession>A0A0C7N2H0</accession>
<keyword evidence="2" id="KW-1133">Transmembrane helix</keyword>
<feature type="transmembrane region" description="Helical" evidence="2">
    <location>
        <begin position="82"/>
        <end position="103"/>
    </location>
</feature>
<dbReference type="AlphaFoldDB" id="A0A0C7N2H0"/>
<dbReference type="PANTHER" id="PTHR28029">
    <property type="entry name" value="PROTEIN ILM1"/>
    <property type="match status" value="1"/>
</dbReference>